<feature type="chain" id="PRO_5014443893" description="1-phosphatidylinositol phosphodiesterase" evidence="6">
    <location>
        <begin position="22"/>
        <end position="359"/>
    </location>
</feature>
<dbReference type="PROSITE" id="PS50007">
    <property type="entry name" value="PIPLC_X_DOMAIN"/>
    <property type="match status" value="1"/>
</dbReference>
<evidence type="ECO:0000256" key="6">
    <source>
        <dbReference type="SAM" id="SignalP"/>
    </source>
</evidence>
<dbReference type="InterPro" id="IPR051057">
    <property type="entry name" value="PI-PLC_domain"/>
</dbReference>
<dbReference type="PANTHER" id="PTHR13593:SF113">
    <property type="entry name" value="SI:DKEY-266F7.9"/>
    <property type="match status" value="1"/>
</dbReference>
<feature type="signal peptide" evidence="6">
    <location>
        <begin position="1"/>
        <end position="21"/>
    </location>
</feature>
<dbReference type="Gene3D" id="3.20.20.190">
    <property type="entry name" value="Phosphatidylinositol (PI) phosphodiesterase"/>
    <property type="match status" value="1"/>
</dbReference>
<name>A0A2K0XI68_9BACT</name>
<dbReference type="GO" id="GO:0008081">
    <property type="term" value="F:phosphoric diester hydrolase activity"/>
    <property type="evidence" value="ECO:0007669"/>
    <property type="project" value="InterPro"/>
</dbReference>
<evidence type="ECO:0000313" key="8">
    <source>
        <dbReference type="EMBL" id="PNP94158.1"/>
    </source>
</evidence>
<evidence type="ECO:0000256" key="4">
    <source>
        <dbReference type="ARBA" id="ARBA00030474"/>
    </source>
</evidence>
<dbReference type="RefSeq" id="WP_103003571.1">
    <property type="nucleotide sequence ID" value="NZ_NBAX01000006.1"/>
</dbReference>
<sequence>MNKYFISCLWLLLSTATTAFAENWLAAINDHVFLYELSIPGTHDACTGNGFVEKDERTGKQYALTQDVSLGNQWKSGIRAFDLRPAVHIDSVGNPSLAIFHGTWQTRLSMKEALVTLRDSLRKNPSEFAIVLMRHENSADMNDERWAGLMEELLHAPAFENLFVAYHPHLTLGEMRGKILLLSRDVYADKPIGAYVRGWTHEPDFALQSKGELYHEDSQGALYVQDFYDTSEGKQAVALKCQSIKRLLDFSTRSRQQENAHCPLVINHTSGYAESVVVQGERIATSEGYRKNASVTNQYVIHYLKNLSHTGALGIIMMDYAGVDVSGCHEVKGFTLTKEIIAHNFRNEKRPSSIPQRNL</sequence>
<comment type="catalytic activity">
    <reaction evidence="1">
        <text>a 1,2-diacyl-sn-glycero-3-phospho-(1D-myo-inositol) = 1D-myo-inositol 1,2-cyclic phosphate + a 1,2-diacyl-sn-glycerol</text>
        <dbReference type="Rhea" id="RHEA:17093"/>
        <dbReference type="ChEBI" id="CHEBI:17815"/>
        <dbReference type="ChEBI" id="CHEBI:57880"/>
        <dbReference type="ChEBI" id="CHEBI:58484"/>
        <dbReference type="EC" id="4.6.1.13"/>
    </reaction>
</comment>
<evidence type="ECO:0000256" key="1">
    <source>
        <dbReference type="ARBA" id="ARBA00001316"/>
    </source>
</evidence>
<proteinExistence type="predicted"/>
<feature type="domain" description="Phosphatidylinositol-specific phospholipase C X" evidence="7">
    <location>
        <begin position="28"/>
        <end position="184"/>
    </location>
</feature>
<comment type="caution">
    <text evidence="8">The sequence shown here is derived from an EMBL/GenBank/DDBJ whole genome shotgun (WGS) entry which is preliminary data.</text>
</comment>
<gene>
    <name evidence="8" type="ORF">BFS16_08300</name>
</gene>
<evidence type="ECO:0000256" key="3">
    <source>
        <dbReference type="ARBA" id="ARBA00019758"/>
    </source>
</evidence>
<dbReference type="SUPFAM" id="SSF51695">
    <property type="entry name" value="PLC-like phosphodiesterases"/>
    <property type="match status" value="1"/>
</dbReference>
<dbReference type="EC" id="4.6.1.13" evidence="2"/>
<reference evidence="8 9" key="1">
    <citation type="submission" date="2017-03" db="EMBL/GenBank/DDBJ databases">
        <authorList>
            <person name="Afonso C.L."/>
            <person name="Miller P.J."/>
            <person name="Scott M.A."/>
            <person name="Spackman E."/>
            <person name="Goraichik I."/>
            <person name="Dimitrov K.M."/>
            <person name="Suarez D.L."/>
            <person name="Swayne D.E."/>
        </authorList>
    </citation>
    <scope>NUCLEOTIDE SEQUENCE [LARGE SCALE GENOMIC DNA]</scope>
    <source>
        <strain evidence="8 9">DNF00076</strain>
    </source>
</reference>
<evidence type="ECO:0000259" key="7">
    <source>
        <dbReference type="SMART" id="SM00148"/>
    </source>
</evidence>
<dbReference type="InterPro" id="IPR017946">
    <property type="entry name" value="PLC-like_Pdiesterase_TIM-brl"/>
</dbReference>
<evidence type="ECO:0000256" key="2">
    <source>
        <dbReference type="ARBA" id="ARBA00012581"/>
    </source>
</evidence>
<dbReference type="Proteomes" id="UP000236634">
    <property type="component" value="Unassembled WGS sequence"/>
</dbReference>
<organism evidence="8 9">
    <name type="scientific">Hoylesella timonensis</name>
    <dbReference type="NCBI Taxonomy" id="386414"/>
    <lineage>
        <taxon>Bacteria</taxon>
        <taxon>Pseudomonadati</taxon>
        <taxon>Bacteroidota</taxon>
        <taxon>Bacteroidia</taxon>
        <taxon>Bacteroidales</taxon>
        <taxon>Prevotellaceae</taxon>
        <taxon>Hoylesella</taxon>
    </lineage>
</organism>
<evidence type="ECO:0000256" key="5">
    <source>
        <dbReference type="ARBA" id="ARBA00030782"/>
    </source>
</evidence>
<accession>A0A2K0XI68</accession>
<dbReference type="SMART" id="SM00148">
    <property type="entry name" value="PLCXc"/>
    <property type="match status" value="1"/>
</dbReference>
<dbReference type="GO" id="GO:0004436">
    <property type="term" value="F:phosphatidylinositol diacylglycerol-lyase activity"/>
    <property type="evidence" value="ECO:0007669"/>
    <property type="project" value="UniProtKB-EC"/>
</dbReference>
<protein>
    <recommendedName>
        <fullName evidence="3">1-phosphatidylinositol phosphodiesterase</fullName>
        <ecNumber evidence="2">4.6.1.13</ecNumber>
    </recommendedName>
    <alternativeName>
        <fullName evidence="4">Phosphatidylinositol diacylglycerol-lyase</fullName>
    </alternativeName>
    <alternativeName>
        <fullName evidence="5">Phosphatidylinositol-specific phospholipase C</fullName>
    </alternativeName>
</protein>
<dbReference type="PANTHER" id="PTHR13593">
    <property type="match status" value="1"/>
</dbReference>
<dbReference type="EMBL" id="NBAX01000006">
    <property type="protein sequence ID" value="PNP94158.1"/>
    <property type="molecule type" value="Genomic_DNA"/>
</dbReference>
<keyword evidence="6" id="KW-0732">Signal</keyword>
<dbReference type="GO" id="GO:0006629">
    <property type="term" value="P:lipid metabolic process"/>
    <property type="evidence" value="ECO:0007669"/>
    <property type="project" value="InterPro"/>
</dbReference>
<evidence type="ECO:0000313" key="9">
    <source>
        <dbReference type="Proteomes" id="UP000236634"/>
    </source>
</evidence>
<dbReference type="InterPro" id="IPR000909">
    <property type="entry name" value="PLipase_C_PInositol-sp_X_dom"/>
</dbReference>
<dbReference type="AlphaFoldDB" id="A0A2K0XI68"/>
<dbReference type="CDD" id="cd08586">
    <property type="entry name" value="PI-PLCc_BcPLC_like"/>
    <property type="match status" value="1"/>
</dbReference>